<dbReference type="PANTHER" id="PTHR11804">
    <property type="entry name" value="PROTEASE M3 THIMET OLIGOPEPTIDASE-RELATED"/>
    <property type="match status" value="1"/>
</dbReference>
<dbReference type="GO" id="GO:0006508">
    <property type="term" value="P:proteolysis"/>
    <property type="evidence" value="ECO:0007669"/>
    <property type="project" value="UniProtKB-KW"/>
</dbReference>
<protein>
    <submittedName>
        <fullName evidence="9">Peptidase family M3</fullName>
    </submittedName>
</protein>
<dbReference type="InterPro" id="IPR024079">
    <property type="entry name" value="MetalloPept_cat_dom_sf"/>
</dbReference>
<dbReference type="InterPro" id="IPR024080">
    <property type="entry name" value="Neurolysin/TOP_N"/>
</dbReference>
<dbReference type="OrthoDB" id="534666at2759"/>
<dbReference type="GO" id="GO:0004222">
    <property type="term" value="F:metalloendopeptidase activity"/>
    <property type="evidence" value="ECO:0007669"/>
    <property type="project" value="InterPro"/>
</dbReference>
<keyword evidence="3 7" id="KW-0479">Metal-binding</keyword>
<evidence type="ECO:0000256" key="5">
    <source>
        <dbReference type="ARBA" id="ARBA00022833"/>
    </source>
</evidence>
<dbReference type="Proteomes" id="UP000327118">
    <property type="component" value="Unassembled WGS sequence"/>
</dbReference>
<gene>
    <name evidence="9" type="ORF">BDV28DRAFT_159928</name>
</gene>
<evidence type="ECO:0000256" key="2">
    <source>
        <dbReference type="ARBA" id="ARBA00022670"/>
    </source>
</evidence>
<evidence type="ECO:0000256" key="6">
    <source>
        <dbReference type="ARBA" id="ARBA00023049"/>
    </source>
</evidence>
<dbReference type="CDD" id="cd06455">
    <property type="entry name" value="M3A_TOP"/>
    <property type="match status" value="1"/>
</dbReference>
<keyword evidence="2 7" id="KW-0645">Protease</keyword>
<dbReference type="GO" id="GO:0006518">
    <property type="term" value="P:peptide metabolic process"/>
    <property type="evidence" value="ECO:0007669"/>
    <property type="project" value="TreeGrafter"/>
</dbReference>
<name>A0A5N6YXB4_9EURO</name>
<reference evidence="10" key="1">
    <citation type="submission" date="2019-04" db="EMBL/GenBank/DDBJ databases">
        <title>Friends and foes A comparative genomics studyof 23 Aspergillus species from section Flavi.</title>
        <authorList>
            <consortium name="DOE Joint Genome Institute"/>
            <person name="Kjaerbolling I."/>
            <person name="Vesth T."/>
            <person name="Frisvad J.C."/>
            <person name="Nybo J.L."/>
            <person name="Theobald S."/>
            <person name="Kildgaard S."/>
            <person name="Isbrandt T."/>
            <person name="Kuo A."/>
            <person name="Sato A."/>
            <person name="Lyhne E.K."/>
            <person name="Kogle M.E."/>
            <person name="Wiebenga A."/>
            <person name="Kun R.S."/>
            <person name="Lubbers R.J."/>
            <person name="Makela M.R."/>
            <person name="Barry K."/>
            <person name="Chovatia M."/>
            <person name="Clum A."/>
            <person name="Daum C."/>
            <person name="Haridas S."/>
            <person name="He G."/>
            <person name="LaButti K."/>
            <person name="Lipzen A."/>
            <person name="Mondo S."/>
            <person name="Riley R."/>
            <person name="Salamov A."/>
            <person name="Simmons B.A."/>
            <person name="Magnuson J.K."/>
            <person name="Henrissat B."/>
            <person name="Mortensen U.H."/>
            <person name="Larsen T.O."/>
            <person name="Devries R.P."/>
            <person name="Grigoriev I.V."/>
            <person name="Machida M."/>
            <person name="Baker S.E."/>
            <person name="Andersen M.R."/>
        </authorList>
    </citation>
    <scope>NUCLEOTIDE SEQUENCE [LARGE SCALE GENOMIC DNA]</scope>
    <source>
        <strain evidence="10">CBS 553.77</strain>
    </source>
</reference>
<dbReference type="PANTHER" id="PTHR11804:SF84">
    <property type="entry name" value="SACCHAROLYSIN"/>
    <property type="match status" value="1"/>
</dbReference>
<evidence type="ECO:0000256" key="1">
    <source>
        <dbReference type="ARBA" id="ARBA00006040"/>
    </source>
</evidence>
<dbReference type="Pfam" id="PF01432">
    <property type="entry name" value="Peptidase_M3"/>
    <property type="match status" value="1"/>
</dbReference>
<dbReference type="InterPro" id="IPR024077">
    <property type="entry name" value="Neurolysin/TOP_dom2"/>
</dbReference>
<evidence type="ECO:0000259" key="8">
    <source>
        <dbReference type="Pfam" id="PF01432"/>
    </source>
</evidence>
<dbReference type="Gene3D" id="1.20.1050.40">
    <property type="entry name" value="Endopeptidase. Chain P, domain 1"/>
    <property type="match status" value="1"/>
</dbReference>
<dbReference type="GO" id="GO:0005758">
    <property type="term" value="C:mitochondrial intermembrane space"/>
    <property type="evidence" value="ECO:0007669"/>
    <property type="project" value="TreeGrafter"/>
</dbReference>
<evidence type="ECO:0000256" key="7">
    <source>
        <dbReference type="RuleBase" id="RU003435"/>
    </source>
</evidence>
<comment type="cofactor">
    <cofactor evidence="7">
        <name>Zn(2+)</name>
        <dbReference type="ChEBI" id="CHEBI:29105"/>
    </cofactor>
    <text evidence="7">Binds 1 zinc ion.</text>
</comment>
<keyword evidence="5 7" id="KW-0862">Zinc</keyword>
<evidence type="ECO:0000256" key="3">
    <source>
        <dbReference type="ARBA" id="ARBA00022723"/>
    </source>
</evidence>
<comment type="similarity">
    <text evidence="1 7">Belongs to the peptidase M3 family.</text>
</comment>
<dbReference type="EMBL" id="ML739249">
    <property type="protein sequence ID" value="KAE8350081.1"/>
    <property type="molecule type" value="Genomic_DNA"/>
</dbReference>
<accession>A0A5N6YXB4</accession>
<keyword evidence="10" id="KW-1185">Reference proteome</keyword>
<organism evidence="9 10">
    <name type="scientific">Aspergillus coremiiformis</name>
    <dbReference type="NCBI Taxonomy" id="138285"/>
    <lineage>
        <taxon>Eukaryota</taxon>
        <taxon>Fungi</taxon>
        <taxon>Dikarya</taxon>
        <taxon>Ascomycota</taxon>
        <taxon>Pezizomycotina</taxon>
        <taxon>Eurotiomycetes</taxon>
        <taxon>Eurotiomycetidae</taxon>
        <taxon>Eurotiales</taxon>
        <taxon>Aspergillaceae</taxon>
        <taxon>Aspergillus</taxon>
        <taxon>Aspergillus subgen. Circumdati</taxon>
    </lineage>
</organism>
<evidence type="ECO:0000256" key="4">
    <source>
        <dbReference type="ARBA" id="ARBA00022801"/>
    </source>
</evidence>
<feature type="domain" description="Peptidase M3A/M3B catalytic" evidence="8">
    <location>
        <begin position="220"/>
        <end position="696"/>
    </location>
</feature>
<proteinExistence type="inferred from homology"/>
<evidence type="ECO:0000313" key="9">
    <source>
        <dbReference type="EMBL" id="KAE8350081.1"/>
    </source>
</evidence>
<dbReference type="InterPro" id="IPR001567">
    <property type="entry name" value="Pept_M3A_M3B_dom"/>
</dbReference>
<dbReference type="GO" id="GO:0046872">
    <property type="term" value="F:metal ion binding"/>
    <property type="evidence" value="ECO:0007669"/>
    <property type="project" value="UniProtKB-UniRule"/>
</dbReference>
<dbReference type="InterPro" id="IPR045090">
    <property type="entry name" value="Pept_M3A_M3B"/>
</dbReference>
<evidence type="ECO:0000313" key="10">
    <source>
        <dbReference type="Proteomes" id="UP000327118"/>
    </source>
</evidence>
<keyword evidence="4 7" id="KW-0378">Hydrolase</keyword>
<sequence length="707" mass="82200">MSLPQSLPRVPTPEEIVPTIHRIIVEYNTVRAHILQITTPSTATFNNVMLPLAQVENAVQGKLGMIYMLQYGSPCLATQDAFNKARKLYDEAQASWTAEEPFFRLLQAAREKPEFSTLDAESQHLLEKELLNYKHAGHGVLGYAERVQYLKRGVEISDLERKFQQNLAKEDGGMWFTLEELDGVPRDELAKWNDGGEEETVESKKKKFVPFANGGTLTILTNAHLPETRKRMFLADNMKLKENKPLFEEIIKRRAKQAHLLNYPTHAAFRIERRMAESIGWLRGFLGQLQATLCPCGRDEIEKLQCRRLEDLQTRSPDGNEQWREKFPPWDKRYYERLMEQEFEIDQQVISEFFPLEETATSMLGIFASLLGLQFTPIPHDTLTGEFIWHDTVRAFSVWDRKDNGFIGYLYFDLLWRENKYRGNQSVNIQCGYIRPNGSTQYPSTILMCSFPTPTPTSCALLKHQQLITLFHEMGHGIHDLLAKTKYVRFHGYRLPPDFGEMPSVMLENWCWMEDVLKGLSCHYTTLDDNYLKEWRTQHPGEPDPPKEIPERLIHNLIKHRYFNRGLYHLYQLSISIFDLQIHTLSTDEEITGLEVQKLWYDLREEIEGMDFSDCRDGFAFGTFTHLTAGYDVCYYAYLCCTAMAQDLFLSVFVDDPYNKDIWNKYRHGILQHGGSQQNLLKMFEDFLGRPPNMNVLMECLTQGVSR</sequence>
<dbReference type="SUPFAM" id="SSF55486">
    <property type="entry name" value="Metalloproteases ('zincins'), catalytic domain"/>
    <property type="match status" value="1"/>
</dbReference>
<dbReference type="Gene3D" id="1.10.1370.10">
    <property type="entry name" value="Neurolysin, domain 3"/>
    <property type="match status" value="1"/>
</dbReference>
<dbReference type="AlphaFoldDB" id="A0A5N6YXB4"/>
<keyword evidence="6 7" id="KW-0482">Metalloprotease</keyword>
<dbReference type="Gene3D" id="3.40.390.10">
    <property type="entry name" value="Collagenase (Catalytic Domain)"/>
    <property type="match status" value="1"/>
</dbReference>